<evidence type="ECO:0000313" key="3">
    <source>
        <dbReference type="Proteomes" id="UP000597762"/>
    </source>
</evidence>
<evidence type="ECO:0000256" key="1">
    <source>
        <dbReference type="SAM" id="Phobius"/>
    </source>
</evidence>
<feature type="transmembrane region" description="Helical" evidence="1">
    <location>
        <begin position="327"/>
        <end position="348"/>
    </location>
</feature>
<comment type="caution">
    <text evidence="2">The sequence shown here is derived from an EMBL/GenBank/DDBJ whole genome shotgun (WGS) entry which is preliminary data.</text>
</comment>
<dbReference type="AlphaFoldDB" id="A0A812CWP9"/>
<protein>
    <submittedName>
        <fullName evidence="2">DNAJC16</fullName>
    </submittedName>
</protein>
<dbReference type="Proteomes" id="UP000597762">
    <property type="component" value="Unassembled WGS sequence"/>
</dbReference>
<dbReference type="InterPro" id="IPR052448">
    <property type="entry name" value="DnaJ_C16_autophagy_reg"/>
</dbReference>
<keyword evidence="1" id="KW-1133">Transmembrane helix</keyword>
<sequence>MAVINGKVSYFKGRVSLQNLRDFIRNIFPNNVVQILNDDNLNDFLTGWSDNRVRALFFTARDKPPVRFLLPAFGHREKIATGFVNTKSTSGINMILRKYNINRSKDTLIIVAEESNTSIAIVTMQSLSKGSIEEVMEANQYLMLPRLSSQTFFDDLCPAESYVKHRKFCVILVTKKTADHDCYRSSFRSYVQQAPTFQDRVRFTYIYRETQYQFVDALMNGNSSSEPDENTLKLTILWRFDKKQMNYEWVEPGWSMDSQRNALTRENLEKRLQQLFTNTDRLLYTAMMPDLYNEHSLGGLMGLLVHLSGRFTDWCDYLFLIFSNMDFFTWSIILFAVGTMLRFGLLSLRQLFNEEMEQKTQQGHGSASRHGCAQTPSVNYNSLCIYELSNKSYNDLVKCAEGCLTVTLLVDHKLQDRLLDIFTRAVRPYASSPTLRFSYLLLDKYLCWYRQVLDNSDGQRVQSSKFNIRNSIGTILAINGYRRYYYIFHSKCPQKWTQMVNCGHGEGLFDSGSNSEDEAEEVDTLMEGLENWMDKIFDGMVRKIRVSHWPEMNHSSLPL</sequence>
<evidence type="ECO:0000313" key="2">
    <source>
        <dbReference type="EMBL" id="CAE1284942.1"/>
    </source>
</evidence>
<keyword evidence="1" id="KW-0472">Membrane</keyword>
<dbReference type="EMBL" id="CAHIKZ030002321">
    <property type="protein sequence ID" value="CAE1284942.1"/>
    <property type="molecule type" value="Genomic_DNA"/>
</dbReference>
<keyword evidence="1" id="KW-0812">Transmembrane</keyword>
<dbReference type="OrthoDB" id="10065037at2759"/>
<proteinExistence type="predicted"/>
<accession>A0A812CWP9</accession>
<name>A0A812CWP9_ACAPH</name>
<gene>
    <name evidence="2" type="ORF">SPHA_45040</name>
</gene>
<reference evidence="2" key="1">
    <citation type="submission" date="2021-01" db="EMBL/GenBank/DDBJ databases">
        <authorList>
            <person name="Li R."/>
            <person name="Bekaert M."/>
        </authorList>
    </citation>
    <scope>NUCLEOTIDE SEQUENCE</scope>
    <source>
        <strain evidence="2">Farmed</strain>
    </source>
</reference>
<dbReference type="PANTHER" id="PTHR44303">
    <property type="entry name" value="DNAJ HOMOLOG SUBFAMILY C MEMBER 16"/>
    <property type="match status" value="1"/>
</dbReference>
<keyword evidence="3" id="KW-1185">Reference proteome</keyword>
<organism evidence="2 3">
    <name type="scientific">Acanthosepion pharaonis</name>
    <name type="common">Pharaoh cuttlefish</name>
    <name type="synonym">Sepia pharaonis</name>
    <dbReference type="NCBI Taxonomy" id="158019"/>
    <lineage>
        <taxon>Eukaryota</taxon>
        <taxon>Metazoa</taxon>
        <taxon>Spiralia</taxon>
        <taxon>Lophotrochozoa</taxon>
        <taxon>Mollusca</taxon>
        <taxon>Cephalopoda</taxon>
        <taxon>Coleoidea</taxon>
        <taxon>Decapodiformes</taxon>
        <taxon>Sepiida</taxon>
        <taxon>Sepiina</taxon>
        <taxon>Sepiidae</taxon>
        <taxon>Acanthosepion</taxon>
    </lineage>
</organism>
<dbReference type="PANTHER" id="PTHR44303:SF2">
    <property type="entry name" value="DNAJ HOMOLOG SUBFAMILY C MEMBER 16"/>
    <property type="match status" value="1"/>
</dbReference>